<sequence>MVHRTLPHLSVISVTFILILTLLSSGCTDTGKIDEETVIGTVVHVENDSGVYIIQAENGTCYAPVNLDEAYRVDGMMVGFRGVIPENDGVPESPCIPIEIHYIGTYVPPGANATFTLEKLLP</sequence>
<reference evidence="1 2" key="1">
    <citation type="submission" date="2019-10" db="EMBL/GenBank/DDBJ databases">
        <title>Isolation and characterization of Methanoculleus sp. Wushi-C6 from a hot spring well.</title>
        <authorList>
            <person name="Chen S.-C."/>
            <person name="Lan Z.-H."/>
            <person name="You Y.-T."/>
            <person name="Lai M.-C."/>
        </authorList>
    </citation>
    <scope>NUCLEOTIDE SEQUENCE [LARGE SCALE GENOMIC DNA]</scope>
    <source>
        <strain evidence="1 2">Wushi-C6</strain>
    </source>
</reference>
<accession>A0ABU3X2V9</accession>
<dbReference type="Proteomes" id="UP001281203">
    <property type="component" value="Unassembled WGS sequence"/>
</dbReference>
<name>A0ABU3X2V9_9EURY</name>
<dbReference type="EMBL" id="WBKO01000002">
    <property type="protein sequence ID" value="MDV2482399.1"/>
    <property type="molecule type" value="Genomic_DNA"/>
</dbReference>
<evidence type="ECO:0000313" key="1">
    <source>
        <dbReference type="EMBL" id="MDV2482399.1"/>
    </source>
</evidence>
<proteinExistence type="predicted"/>
<dbReference type="RefSeq" id="WP_317065467.1">
    <property type="nucleotide sequence ID" value="NZ_WBKO01000002.1"/>
</dbReference>
<dbReference type="PROSITE" id="PS51257">
    <property type="entry name" value="PROKAR_LIPOPROTEIN"/>
    <property type="match status" value="1"/>
</dbReference>
<protein>
    <submittedName>
        <fullName evidence="1">Uncharacterized protein</fullName>
    </submittedName>
</protein>
<comment type="caution">
    <text evidence="1">The sequence shown here is derived from an EMBL/GenBank/DDBJ whole genome shotgun (WGS) entry which is preliminary data.</text>
</comment>
<evidence type="ECO:0000313" key="2">
    <source>
        <dbReference type="Proteomes" id="UP001281203"/>
    </source>
</evidence>
<organism evidence="1 2">
    <name type="scientific">Methanoculleus caldifontis</name>
    <dbReference type="NCBI Taxonomy" id="2651577"/>
    <lineage>
        <taxon>Archaea</taxon>
        <taxon>Methanobacteriati</taxon>
        <taxon>Methanobacteriota</taxon>
        <taxon>Stenosarchaea group</taxon>
        <taxon>Methanomicrobia</taxon>
        <taxon>Methanomicrobiales</taxon>
        <taxon>Methanomicrobiaceae</taxon>
        <taxon>Methanoculleus</taxon>
    </lineage>
</organism>
<keyword evidence="2" id="KW-1185">Reference proteome</keyword>
<gene>
    <name evidence="1" type="ORF">F8E02_10385</name>
</gene>